<feature type="domain" description="HTH araC/xylS-type" evidence="5">
    <location>
        <begin position="199"/>
        <end position="310"/>
    </location>
</feature>
<gene>
    <name evidence="6" type="ORF">BST83_17560</name>
</gene>
<dbReference type="Pfam" id="PF12833">
    <property type="entry name" value="HTH_18"/>
    <property type="match status" value="1"/>
</dbReference>
<dbReference type="Gene3D" id="1.10.10.60">
    <property type="entry name" value="Homeodomain-like"/>
    <property type="match status" value="1"/>
</dbReference>
<sequence>MIIPSLYLYFREIIFPKNSFSVKDILHFISPIVFFILLQLIKFDVLGNFDLSIISYILFTVFTFYVSSYIFFCFRLINREVWSKKKDLKIKSHLFYHWSKFLMLFLVLSTLRVIISLYLRIQGDNLVSDSDDLWVSAIIWLPIYFKILISPEILYGYNALNSIIQDGKISSLHFDFWDINSKNDLNNLQHIKLKEIVTPNIIDYITRIEKKRFCYETFKINSFTISDFARNLNIPTSHLIYLFKYHSKISFADFKKSIRIRQAIDHIESGYLNKNTIESLAQKVGFSTYTSFYTSFKEITGKSPRLYVKNINIY</sequence>
<keyword evidence="2" id="KW-0238">DNA-binding</keyword>
<keyword evidence="1" id="KW-0805">Transcription regulation</keyword>
<feature type="transmembrane region" description="Helical" evidence="4">
    <location>
        <begin position="133"/>
        <end position="155"/>
    </location>
</feature>
<keyword evidence="4" id="KW-0812">Transmembrane</keyword>
<keyword evidence="4" id="KW-1133">Transmembrane helix</keyword>
<evidence type="ECO:0000256" key="1">
    <source>
        <dbReference type="ARBA" id="ARBA00023015"/>
    </source>
</evidence>
<dbReference type="SMART" id="SM00342">
    <property type="entry name" value="HTH_ARAC"/>
    <property type="match status" value="1"/>
</dbReference>
<evidence type="ECO:0000256" key="2">
    <source>
        <dbReference type="ARBA" id="ARBA00023125"/>
    </source>
</evidence>
<dbReference type="PROSITE" id="PS00041">
    <property type="entry name" value="HTH_ARAC_FAMILY_1"/>
    <property type="match status" value="1"/>
</dbReference>
<proteinExistence type="predicted"/>
<evidence type="ECO:0000256" key="3">
    <source>
        <dbReference type="ARBA" id="ARBA00023163"/>
    </source>
</evidence>
<dbReference type="InterPro" id="IPR009057">
    <property type="entry name" value="Homeodomain-like_sf"/>
</dbReference>
<accession>A0A2S7KKM6</accession>
<organism evidence="6 7">
    <name type="scientific">Polaribacter filamentus</name>
    <dbReference type="NCBI Taxonomy" id="53483"/>
    <lineage>
        <taxon>Bacteria</taxon>
        <taxon>Pseudomonadati</taxon>
        <taxon>Bacteroidota</taxon>
        <taxon>Flavobacteriia</taxon>
        <taxon>Flavobacteriales</taxon>
        <taxon>Flavobacteriaceae</taxon>
    </lineage>
</organism>
<dbReference type="EMBL" id="MQUA01000014">
    <property type="protein sequence ID" value="PQB03133.1"/>
    <property type="molecule type" value="Genomic_DNA"/>
</dbReference>
<name>A0A2S7KKM6_9FLAO</name>
<evidence type="ECO:0000259" key="5">
    <source>
        <dbReference type="PROSITE" id="PS01124"/>
    </source>
</evidence>
<dbReference type="InterPro" id="IPR018062">
    <property type="entry name" value="HTH_AraC-typ_CS"/>
</dbReference>
<comment type="caution">
    <text evidence="6">The sequence shown here is derived from an EMBL/GenBank/DDBJ whole genome shotgun (WGS) entry which is preliminary data.</text>
</comment>
<evidence type="ECO:0000313" key="7">
    <source>
        <dbReference type="Proteomes" id="UP000239522"/>
    </source>
</evidence>
<keyword evidence="7" id="KW-1185">Reference proteome</keyword>
<dbReference type="Proteomes" id="UP000239522">
    <property type="component" value="Unassembled WGS sequence"/>
</dbReference>
<keyword evidence="3" id="KW-0804">Transcription</keyword>
<dbReference type="PANTHER" id="PTHR43280:SF2">
    <property type="entry name" value="HTH-TYPE TRANSCRIPTIONAL REGULATOR EXSA"/>
    <property type="match status" value="1"/>
</dbReference>
<dbReference type="AlphaFoldDB" id="A0A2S7KKM6"/>
<dbReference type="GO" id="GO:0043565">
    <property type="term" value="F:sequence-specific DNA binding"/>
    <property type="evidence" value="ECO:0007669"/>
    <property type="project" value="InterPro"/>
</dbReference>
<feature type="transmembrane region" description="Helical" evidence="4">
    <location>
        <begin position="98"/>
        <end position="121"/>
    </location>
</feature>
<dbReference type="InterPro" id="IPR018060">
    <property type="entry name" value="HTH_AraC"/>
</dbReference>
<feature type="transmembrane region" description="Helical" evidence="4">
    <location>
        <begin position="20"/>
        <end position="41"/>
    </location>
</feature>
<reference evidence="6 7" key="1">
    <citation type="submission" date="2016-11" db="EMBL/GenBank/DDBJ databases">
        <title>Trade-off between light-utilization and light-protection in marine flavobacteria.</title>
        <authorList>
            <person name="Kumagai Y."/>
        </authorList>
    </citation>
    <scope>NUCLEOTIDE SEQUENCE [LARGE SCALE GENOMIC DNA]</scope>
    <source>
        <strain evidence="6 7">ATCC 700397</strain>
    </source>
</reference>
<dbReference type="SUPFAM" id="SSF46689">
    <property type="entry name" value="Homeodomain-like"/>
    <property type="match status" value="1"/>
</dbReference>
<dbReference type="PROSITE" id="PS01124">
    <property type="entry name" value="HTH_ARAC_FAMILY_2"/>
    <property type="match status" value="1"/>
</dbReference>
<keyword evidence="4" id="KW-0472">Membrane</keyword>
<dbReference type="PANTHER" id="PTHR43280">
    <property type="entry name" value="ARAC-FAMILY TRANSCRIPTIONAL REGULATOR"/>
    <property type="match status" value="1"/>
</dbReference>
<evidence type="ECO:0000313" key="6">
    <source>
        <dbReference type="EMBL" id="PQB03133.1"/>
    </source>
</evidence>
<protein>
    <recommendedName>
        <fullName evidence="5">HTH araC/xylS-type domain-containing protein</fullName>
    </recommendedName>
</protein>
<feature type="transmembrane region" description="Helical" evidence="4">
    <location>
        <begin position="53"/>
        <end position="77"/>
    </location>
</feature>
<dbReference type="GO" id="GO:0003700">
    <property type="term" value="F:DNA-binding transcription factor activity"/>
    <property type="evidence" value="ECO:0007669"/>
    <property type="project" value="InterPro"/>
</dbReference>
<evidence type="ECO:0000256" key="4">
    <source>
        <dbReference type="SAM" id="Phobius"/>
    </source>
</evidence>